<keyword evidence="1" id="KW-0472">Membrane</keyword>
<sequence length="109" mass="10839">VSAVHLKHALRRSVRVVGGTVCGAAFAGSCGGGGSPTGTAAFAGMLTGLGIAVVWGGYLVVSGRAELTPVAASVAMVVPFFVIPVVSMCSTPPSSVLLRDAFAEDSFVE</sequence>
<feature type="transmembrane region" description="Helical" evidence="1">
    <location>
        <begin position="16"/>
        <end position="34"/>
    </location>
</feature>
<feature type="transmembrane region" description="Helical" evidence="1">
    <location>
        <begin position="40"/>
        <end position="60"/>
    </location>
</feature>
<keyword evidence="1" id="KW-1133">Transmembrane helix</keyword>
<keyword evidence="1" id="KW-0812">Transmembrane</keyword>
<proteinExistence type="predicted"/>
<protein>
    <submittedName>
        <fullName evidence="2">Uncharacterized protein</fullName>
    </submittedName>
</protein>
<accession>A0A381PRS7</accession>
<evidence type="ECO:0000256" key="1">
    <source>
        <dbReference type="SAM" id="Phobius"/>
    </source>
</evidence>
<feature type="non-terminal residue" evidence="2">
    <location>
        <position position="1"/>
    </location>
</feature>
<dbReference type="EMBL" id="UINC01001071">
    <property type="protein sequence ID" value="SUZ69736.1"/>
    <property type="molecule type" value="Genomic_DNA"/>
</dbReference>
<organism evidence="2">
    <name type="scientific">marine metagenome</name>
    <dbReference type="NCBI Taxonomy" id="408172"/>
    <lineage>
        <taxon>unclassified sequences</taxon>
        <taxon>metagenomes</taxon>
        <taxon>ecological metagenomes</taxon>
    </lineage>
</organism>
<name>A0A381PRS7_9ZZZZ</name>
<reference evidence="2" key="1">
    <citation type="submission" date="2018-05" db="EMBL/GenBank/DDBJ databases">
        <authorList>
            <person name="Lanie J.A."/>
            <person name="Ng W.-L."/>
            <person name="Kazmierczak K.M."/>
            <person name="Andrzejewski T.M."/>
            <person name="Davidsen T.M."/>
            <person name="Wayne K.J."/>
            <person name="Tettelin H."/>
            <person name="Glass J.I."/>
            <person name="Rusch D."/>
            <person name="Podicherti R."/>
            <person name="Tsui H.-C.T."/>
            <person name="Winkler M.E."/>
        </authorList>
    </citation>
    <scope>NUCLEOTIDE SEQUENCE</scope>
</reference>
<feature type="transmembrane region" description="Helical" evidence="1">
    <location>
        <begin position="67"/>
        <end position="86"/>
    </location>
</feature>
<gene>
    <name evidence="2" type="ORF">METZ01_LOCUS22590</name>
</gene>
<evidence type="ECO:0000313" key="2">
    <source>
        <dbReference type="EMBL" id="SUZ69736.1"/>
    </source>
</evidence>
<dbReference type="AlphaFoldDB" id="A0A381PRS7"/>